<organism evidence="1">
    <name type="scientific">Vibrio splendidus</name>
    <dbReference type="NCBI Taxonomy" id="29497"/>
    <lineage>
        <taxon>Bacteria</taxon>
        <taxon>Pseudomonadati</taxon>
        <taxon>Pseudomonadota</taxon>
        <taxon>Gammaproteobacteria</taxon>
        <taxon>Vibrionales</taxon>
        <taxon>Vibrionaceae</taxon>
        <taxon>Vibrio</taxon>
    </lineage>
</organism>
<dbReference type="GO" id="GO:0030254">
    <property type="term" value="P:protein secretion by the type III secretion system"/>
    <property type="evidence" value="ECO:0007669"/>
    <property type="project" value="InterPro"/>
</dbReference>
<keyword evidence="4" id="KW-1185">Reference proteome</keyword>
<evidence type="ECO:0000313" key="3">
    <source>
        <dbReference type="EMBL" id="MEZ8183149.1"/>
    </source>
</evidence>
<reference evidence="3 4" key="3">
    <citation type="submission" date="2024-06" db="EMBL/GenBank/DDBJ databases">
        <authorList>
            <person name="Steensen K."/>
            <person name="Seneca J."/>
            <person name="Bartlau N."/>
            <person name="Yu A.X."/>
            <person name="Polz M.F."/>
        </authorList>
    </citation>
    <scope>NUCLEOTIDE SEQUENCE [LARGE SCALE GENOMIC DNA]</scope>
    <source>
        <strain evidence="3 4">1F145</strain>
    </source>
</reference>
<dbReference type="SUPFAM" id="SSF69635">
    <property type="entry name" value="Type III secretory system chaperone-like"/>
    <property type="match status" value="1"/>
</dbReference>
<dbReference type="Proteomes" id="UP001569200">
    <property type="component" value="Unassembled WGS sequence"/>
</dbReference>
<dbReference type="Proteomes" id="UP001177935">
    <property type="component" value="Unassembled WGS sequence"/>
</dbReference>
<name>A0A0H3ZT01_VIBSP</name>
<dbReference type="AlphaFoldDB" id="A0A0H3ZT01"/>
<proteinExistence type="predicted"/>
<accession>A0A0H3ZT01</accession>
<evidence type="ECO:0000313" key="1">
    <source>
        <dbReference type="EMBL" id="AKN39513.1"/>
    </source>
</evidence>
<gene>
    <name evidence="3" type="ORF">ACED33_20905</name>
    <name evidence="2" type="ORF">Q8W42_24425</name>
</gene>
<reference evidence="1" key="1">
    <citation type="journal article" date="2015" name="MBio">
        <title>Eco-Evolutionary Dynamics of Episomes among Ecologically Cohesive Bacterial Populations.</title>
        <authorList>
            <person name="Xue H."/>
            <person name="Cordero O.X."/>
            <person name="Camas F.M."/>
            <person name="Trimble W."/>
            <person name="Meyer F."/>
            <person name="Guglielmini J."/>
            <person name="Rocha E.P."/>
            <person name="Polz M.F."/>
        </authorList>
    </citation>
    <scope>NUCLEOTIDE SEQUENCE</scope>
    <source>
        <strain evidence="1">FF_172</strain>
    </source>
</reference>
<reference evidence="2" key="2">
    <citation type="submission" date="2023-07" db="EMBL/GenBank/DDBJ databases">
        <title>Genome content predicts the carbon catabolic preferences of heterotrophic bacteria.</title>
        <authorList>
            <person name="Gralka M."/>
        </authorList>
    </citation>
    <scope>NUCLEOTIDE SEQUENCE</scope>
    <source>
        <strain evidence="2">6E02</strain>
    </source>
</reference>
<dbReference type="RefSeq" id="WP_017096480.1">
    <property type="nucleotide sequence ID" value="NZ_CAWNTE010000084.1"/>
</dbReference>
<dbReference type="InterPro" id="IPR010261">
    <property type="entry name" value="Tir_chaperone"/>
</dbReference>
<dbReference type="EMBL" id="KP795651">
    <property type="protein sequence ID" value="AKN39513.1"/>
    <property type="molecule type" value="Genomic_DNA"/>
</dbReference>
<dbReference type="Gene3D" id="3.30.1460.10">
    <property type="match status" value="1"/>
</dbReference>
<dbReference type="CDD" id="cd16364">
    <property type="entry name" value="T3SC_I-like"/>
    <property type="match status" value="1"/>
</dbReference>
<dbReference type="EMBL" id="JBGOOW010000036">
    <property type="protein sequence ID" value="MEZ8183149.1"/>
    <property type="molecule type" value="Genomic_DNA"/>
</dbReference>
<dbReference type="Pfam" id="PF05932">
    <property type="entry name" value="CesT"/>
    <property type="match status" value="1"/>
</dbReference>
<sequence>MNTLQVLIKEFCEINELPPLYFAEENRCQLLVDDRYVIYFSEADQNDFVLSVVFGGLEKSGELRLKGLELIAHANYFGIADGSLTLSLAPNGRQLVLAGRKPIEYLNAASLSTWFHLLNEQTLLWQARFAMLDQDPTQFINPEQSHIETLRV</sequence>
<evidence type="ECO:0000313" key="4">
    <source>
        <dbReference type="Proteomes" id="UP001569200"/>
    </source>
</evidence>
<evidence type="ECO:0000313" key="2">
    <source>
        <dbReference type="EMBL" id="MDP2503842.1"/>
    </source>
</evidence>
<protein>
    <submittedName>
        <fullName evidence="2">CesT family type III secretion system chaperone</fullName>
    </submittedName>
</protein>
<dbReference type="EMBL" id="JAUYVL010000026">
    <property type="protein sequence ID" value="MDP2503842.1"/>
    <property type="molecule type" value="Genomic_DNA"/>
</dbReference>